<gene>
    <name evidence="1" type="ORF">CSAL01_10992</name>
</gene>
<keyword evidence="2" id="KW-1185">Reference proteome</keyword>
<reference evidence="1 2" key="1">
    <citation type="submission" date="2014-02" db="EMBL/GenBank/DDBJ databases">
        <title>The genome sequence of Colletotrichum salicis CBS 607.94.</title>
        <authorList>
            <person name="Baroncelli R."/>
            <person name="Thon M.R."/>
        </authorList>
    </citation>
    <scope>NUCLEOTIDE SEQUENCE [LARGE SCALE GENOMIC DNA]</scope>
    <source>
        <strain evidence="1 2">CBS 607.94</strain>
    </source>
</reference>
<organism evidence="1 2">
    <name type="scientific">Colletotrichum salicis</name>
    <dbReference type="NCBI Taxonomy" id="1209931"/>
    <lineage>
        <taxon>Eukaryota</taxon>
        <taxon>Fungi</taxon>
        <taxon>Dikarya</taxon>
        <taxon>Ascomycota</taxon>
        <taxon>Pezizomycotina</taxon>
        <taxon>Sordariomycetes</taxon>
        <taxon>Hypocreomycetidae</taxon>
        <taxon>Glomerellales</taxon>
        <taxon>Glomerellaceae</taxon>
        <taxon>Colletotrichum</taxon>
        <taxon>Colletotrichum acutatum species complex</taxon>
    </lineage>
</organism>
<accession>A0A135V1U0</accession>
<sequence length="274" mass="29333">MLIEDDEDDERTEKDKLLELMLIDCDWMLLLTELTVILGDELKEDEMLVIEAVAEVVVLEAVGGSTASTKPILAGIGVVVGWPEGCWAAAEKAKAVKTATCSIQPMVNYAGLCILPLYATILPPYFSSVAAASTSIMPSHDSIDANVTGDQDPGVEPVLFCIHPDGEPVHRGLGRPVDGVEYGRHPAVEPMGTNMGSLGDFCKSGRAAWVQRDDAVDVGFHVRLEVSDLELGYRGPGVRDAGVGDADVEVGGSVGLLQLLHGVVFILFRQRHRS</sequence>
<protein>
    <submittedName>
        <fullName evidence="1">Uncharacterized protein</fullName>
    </submittedName>
</protein>
<dbReference type="EMBL" id="JFFI01000634">
    <property type="protein sequence ID" value="KXH66599.1"/>
    <property type="molecule type" value="Genomic_DNA"/>
</dbReference>
<name>A0A135V1U0_9PEZI</name>
<evidence type="ECO:0000313" key="1">
    <source>
        <dbReference type="EMBL" id="KXH66599.1"/>
    </source>
</evidence>
<dbReference type="Proteomes" id="UP000070121">
    <property type="component" value="Unassembled WGS sequence"/>
</dbReference>
<evidence type="ECO:0000313" key="2">
    <source>
        <dbReference type="Proteomes" id="UP000070121"/>
    </source>
</evidence>
<dbReference type="AlphaFoldDB" id="A0A135V1U0"/>
<proteinExistence type="predicted"/>
<comment type="caution">
    <text evidence="1">The sequence shown here is derived from an EMBL/GenBank/DDBJ whole genome shotgun (WGS) entry which is preliminary data.</text>
</comment>